<dbReference type="HOGENOM" id="CLU_1080691_0_0_9"/>
<feature type="transmembrane region" description="Helical" evidence="1">
    <location>
        <begin position="165"/>
        <end position="185"/>
    </location>
</feature>
<reference evidence="2 3" key="1">
    <citation type="submission" date="2013-02" db="EMBL/GenBank/DDBJ databases">
        <title>The Genome Sequence of Enterococcus pallens BAA-351.</title>
        <authorList>
            <consortium name="The Broad Institute Genome Sequencing Platform"/>
            <consortium name="The Broad Institute Genome Sequencing Center for Infectious Disease"/>
            <person name="Earl A.M."/>
            <person name="Gilmore M.S."/>
            <person name="Lebreton F."/>
            <person name="Walker B."/>
            <person name="Young S.K."/>
            <person name="Zeng Q."/>
            <person name="Gargeya S."/>
            <person name="Fitzgerald M."/>
            <person name="Haas B."/>
            <person name="Abouelleil A."/>
            <person name="Alvarado L."/>
            <person name="Arachchi H.M."/>
            <person name="Berlin A.M."/>
            <person name="Chapman S.B."/>
            <person name="Dewar J."/>
            <person name="Goldberg J."/>
            <person name="Griggs A."/>
            <person name="Gujja S."/>
            <person name="Hansen M."/>
            <person name="Howarth C."/>
            <person name="Imamovic A."/>
            <person name="Larimer J."/>
            <person name="McCowan C."/>
            <person name="Murphy C."/>
            <person name="Neiman D."/>
            <person name="Pearson M."/>
            <person name="Priest M."/>
            <person name="Roberts A."/>
            <person name="Saif S."/>
            <person name="Shea T."/>
            <person name="Sisk P."/>
            <person name="Sykes S."/>
            <person name="Wortman J."/>
            <person name="Nusbaum C."/>
            <person name="Birren B."/>
        </authorList>
    </citation>
    <scope>NUCLEOTIDE SEQUENCE [LARGE SCALE GENOMIC DNA]</scope>
    <source>
        <strain evidence="2 3">ATCC BAA-351</strain>
    </source>
</reference>
<feature type="transmembrane region" description="Helical" evidence="1">
    <location>
        <begin position="197"/>
        <end position="220"/>
    </location>
</feature>
<dbReference type="EMBL" id="AJAQ01000036">
    <property type="protein sequence ID" value="EOH90271.1"/>
    <property type="molecule type" value="Genomic_DNA"/>
</dbReference>
<evidence type="ECO:0000256" key="1">
    <source>
        <dbReference type="SAM" id="Phobius"/>
    </source>
</evidence>
<dbReference type="PATRIC" id="fig|1158607.3.peg.4082"/>
<proteinExistence type="predicted"/>
<keyword evidence="1" id="KW-0812">Transmembrane</keyword>
<gene>
    <name evidence="2" type="ORF">UAU_04100</name>
</gene>
<feature type="transmembrane region" description="Helical" evidence="1">
    <location>
        <begin position="6"/>
        <end position="24"/>
    </location>
</feature>
<dbReference type="eggNOG" id="ENOG50306QZ">
    <property type="taxonomic scope" value="Bacteria"/>
</dbReference>
<dbReference type="STRING" id="160454.RV10_GL000979"/>
<keyword evidence="1" id="KW-0472">Membrane</keyword>
<protein>
    <submittedName>
        <fullName evidence="2">Uncharacterized protein</fullName>
    </submittedName>
</protein>
<keyword evidence="3" id="KW-1185">Reference proteome</keyword>
<dbReference type="OrthoDB" id="2194671at2"/>
<feature type="transmembrane region" description="Helical" evidence="1">
    <location>
        <begin position="94"/>
        <end position="111"/>
    </location>
</feature>
<name>R2SBP3_9ENTE</name>
<organism evidence="2 3">
    <name type="scientific">Enterococcus pallens ATCC BAA-351</name>
    <dbReference type="NCBI Taxonomy" id="1158607"/>
    <lineage>
        <taxon>Bacteria</taxon>
        <taxon>Bacillati</taxon>
        <taxon>Bacillota</taxon>
        <taxon>Bacilli</taxon>
        <taxon>Lactobacillales</taxon>
        <taxon>Enterococcaceae</taxon>
        <taxon>Enterococcus</taxon>
    </lineage>
</organism>
<dbReference type="RefSeq" id="WP_010759045.1">
    <property type="nucleotide sequence ID" value="NZ_ASWD01000005.1"/>
</dbReference>
<keyword evidence="1" id="KW-1133">Transmembrane helix</keyword>
<dbReference type="AlphaFoldDB" id="R2SBP3"/>
<evidence type="ECO:0000313" key="2">
    <source>
        <dbReference type="EMBL" id="EOH90271.1"/>
    </source>
</evidence>
<feature type="transmembrane region" description="Helical" evidence="1">
    <location>
        <begin position="232"/>
        <end position="255"/>
    </location>
</feature>
<feature type="transmembrane region" description="Helical" evidence="1">
    <location>
        <begin position="117"/>
        <end position="139"/>
    </location>
</feature>
<dbReference type="Proteomes" id="UP000013782">
    <property type="component" value="Unassembled WGS sequence"/>
</dbReference>
<accession>R2SBP3</accession>
<evidence type="ECO:0000313" key="3">
    <source>
        <dbReference type="Proteomes" id="UP000013782"/>
    </source>
</evidence>
<comment type="caution">
    <text evidence="2">The sequence shown here is derived from an EMBL/GenBank/DDBJ whole genome shotgun (WGS) entry which is preliminary data.</text>
</comment>
<sequence>MIEPILTLSSALITLITTIVGILIEKKKIENDNSPSNTQDQNFSDISTKGDNSFINITATQVQSSVVVKGHQEFKIREEEFKDNLSRLRGYNKFVWVIFPIMVLLLTYMEKIPSYEIAWLICVITINSFSISLFFRYLYHRYVKGLKDRGYEQDIISKFIRKIEYLLFPLLLFFISARSIAFSITRTPYEMSMPRTFIFVFFLYLLSFYTENLMFQFVVGKNIWKIPFFLKKLLITIVIFLSMIYLRDIFNWFVISM</sequence>